<reference evidence="6" key="1">
    <citation type="submission" date="2024-07" db="EMBL/GenBank/DDBJ databases">
        <authorList>
            <person name="Yu S.T."/>
        </authorList>
    </citation>
    <scope>NUCLEOTIDE SEQUENCE</scope>
    <source>
        <strain evidence="6">R39</strain>
    </source>
</reference>
<comment type="similarity">
    <text evidence="2">Belongs to the bacterial solute-binding protein 2 family.</text>
</comment>
<organism evidence="6">
    <name type="scientific">Streptomyces sp. R39</name>
    <dbReference type="NCBI Taxonomy" id="3238631"/>
    <lineage>
        <taxon>Bacteria</taxon>
        <taxon>Bacillati</taxon>
        <taxon>Actinomycetota</taxon>
        <taxon>Actinomycetes</taxon>
        <taxon>Kitasatosporales</taxon>
        <taxon>Streptomycetaceae</taxon>
        <taxon>Streptomyces</taxon>
    </lineage>
</organism>
<sequence>MPKRALSGIAVMAAVALLTAACGTTTNNPATTAKIAKGNLKGVKFAFAMPTSQGQVYVAQQKTFTTQAQALGAKVTVYDNHGDADTMLRNADLMVAARPDVIVEYPSVANATDRVGQKFKTAGIPCIAINVPVKGCSFFNFDQVALAKLGAQAMAKKMAARGWDGTNTTVLIGQASQLGSSVNIAVTSFYDELSRIVPNMKHVSSSAITSTTTQITADQGYQGDLGLTADSGYTATLHSLQSMPQKRNLVVYTVSDDTTQGVLRAADTQGRTAKTLLSGYGGTLQGLNAVREGGVWATDQNGFFPQWGEFLLAMSVAIAQGVEPPALTSPPQVVLTKENVDTYYKPGTEELIKMPALPKASRYLLDTGILQKFGNVEGAE</sequence>
<dbReference type="InterPro" id="IPR025997">
    <property type="entry name" value="SBP_2_dom"/>
</dbReference>
<keyword evidence="3 4" id="KW-0732">Signal</keyword>
<dbReference type="RefSeq" id="WP_369226499.1">
    <property type="nucleotide sequence ID" value="NZ_CP163441.1"/>
</dbReference>
<evidence type="ECO:0000256" key="4">
    <source>
        <dbReference type="SAM" id="SignalP"/>
    </source>
</evidence>
<proteinExistence type="inferred from homology"/>
<dbReference type="EMBL" id="CP163441">
    <property type="protein sequence ID" value="XDQ47602.1"/>
    <property type="molecule type" value="Genomic_DNA"/>
</dbReference>
<dbReference type="InterPro" id="IPR028082">
    <property type="entry name" value="Peripla_BP_I"/>
</dbReference>
<gene>
    <name evidence="6" type="ORF">AB5J52_37950</name>
</gene>
<dbReference type="GO" id="GO:0030313">
    <property type="term" value="C:cell envelope"/>
    <property type="evidence" value="ECO:0007669"/>
    <property type="project" value="UniProtKB-SubCell"/>
</dbReference>
<dbReference type="SUPFAM" id="SSF53822">
    <property type="entry name" value="Periplasmic binding protein-like I"/>
    <property type="match status" value="1"/>
</dbReference>
<dbReference type="Pfam" id="PF13407">
    <property type="entry name" value="Peripla_BP_4"/>
    <property type="match status" value="1"/>
</dbReference>
<comment type="subcellular location">
    <subcellularLocation>
        <location evidence="1">Cell envelope</location>
    </subcellularLocation>
</comment>
<dbReference type="PANTHER" id="PTHR46847:SF1">
    <property type="entry name" value="D-ALLOSE-BINDING PERIPLASMIC PROTEIN-RELATED"/>
    <property type="match status" value="1"/>
</dbReference>
<dbReference type="Gene3D" id="3.40.50.2300">
    <property type="match status" value="2"/>
</dbReference>
<dbReference type="AlphaFoldDB" id="A0AB39QZJ8"/>
<feature type="signal peptide" evidence="4">
    <location>
        <begin position="1"/>
        <end position="20"/>
    </location>
</feature>
<dbReference type="PROSITE" id="PS51257">
    <property type="entry name" value="PROKAR_LIPOPROTEIN"/>
    <property type="match status" value="1"/>
</dbReference>
<name>A0AB39QZJ8_9ACTN</name>
<protein>
    <submittedName>
        <fullName evidence="6">Sugar ABC transporter substrate-binding protein</fullName>
    </submittedName>
</protein>
<dbReference type="PANTHER" id="PTHR46847">
    <property type="entry name" value="D-ALLOSE-BINDING PERIPLASMIC PROTEIN-RELATED"/>
    <property type="match status" value="1"/>
</dbReference>
<evidence type="ECO:0000256" key="1">
    <source>
        <dbReference type="ARBA" id="ARBA00004196"/>
    </source>
</evidence>
<evidence type="ECO:0000256" key="3">
    <source>
        <dbReference type="ARBA" id="ARBA00022729"/>
    </source>
</evidence>
<evidence type="ECO:0000259" key="5">
    <source>
        <dbReference type="Pfam" id="PF13407"/>
    </source>
</evidence>
<evidence type="ECO:0000256" key="2">
    <source>
        <dbReference type="ARBA" id="ARBA00007639"/>
    </source>
</evidence>
<feature type="chain" id="PRO_5044275080" evidence="4">
    <location>
        <begin position="21"/>
        <end position="380"/>
    </location>
</feature>
<evidence type="ECO:0000313" key="6">
    <source>
        <dbReference type="EMBL" id="XDQ47602.1"/>
    </source>
</evidence>
<feature type="domain" description="Periplasmic binding protein" evidence="5">
    <location>
        <begin position="45"/>
        <end position="321"/>
    </location>
</feature>
<dbReference type="GO" id="GO:0030246">
    <property type="term" value="F:carbohydrate binding"/>
    <property type="evidence" value="ECO:0007669"/>
    <property type="project" value="UniProtKB-ARBA"/>
</dbReference>
<accession>A0AB39QZJ8</accession>